<accession>A0A5B9DBJ2</accession>
<keyword evidence="3" id="KW-1185">Reference proteome</keyword>
<keyword evidence="2" id="KW-0012">Acyltransferase</keyword>
<dbReference type="RefSeq" id="WP_147662916.1">
    <property type="nucleotide sequence ID" value="NZ_CP042905.2"/>
</dbReference>
<dbReference type="InterPro" id="IPR000182">
    <property type="entry name" value="GNAT_dom"/>
</dbReference>
<organism evidence="2 3">
    <name type="scientific">Promethearchaeum syntrophicum</name>
    <dbReference type="NCBI Taxonomy" id="2594042"/>
    <lineage>
        <taxon>Archaea</taxon>
        <taxon>Promethearchaeati</taxon>
        <taxon>Promethearchaeota</taxon>
        <taxon>Promethearchaeia</taxon>
        <taxon>Promethearchaeales</taxon>
        <taxon>Promethearchaeaceae</taxon>
        <taxon>Promethearchaeum</taxon>
    </lineage>
</organism>
<dbReference type="EMBL" id="CP042905">
    <property type="protein sequence ID" value="QEE16026.1"/>
    <property type="molecule type" value="Genomic_DNA"/>
</dbReference>
<dbReference type="KEGG" id="psyt:DSAG12_01854"/>
<dbReference type="InterPro" id="IPR016181">
    <property type="entry name" value="Acyl_CoA_acyltransferase"/>
</dbReference>
<gene>
    <name evidence="2" type="primary">pseH</name>
    <name evidence="2" type="ORF">DSAG12_01854</name>
</gene>
<dbReference type="SUPFAM" id="SSF55729">
    <property type="entry name" value="Acyl-CoA N-acyltransferases (Nat)"/>
    <property type="match status" value="1"/>
</dbReference>
<dbReference type="NCBIfam" id="TIGR03585">
    <property type="entry name" value="PseH"/>
    <property type="match status" value="1"/>
</dbReference>
<dbReference type="EC" id="2.3.1.202" evidence="2"/>
<dbReference type="GeneID" id="41329847"/>
<dbReference type="PANTHER" id="PTHR43415:SF6">
    <property type="entry name" value="SPERMIDINE N(1)-ACETYLTRANSFERASE"/>
    <property type="match status" value="1"/>
</dbReference>
<dbReference type="Gene3D" id="3.40.630.30">
    <property type="match status" value="1"/>
</dbReference>
<dbReference type="OrthoDB" id="110201at2157"/>
<dbReference type="PROSITE" id="PS51186">
    <property type="entry name" value="GNAT"/>
    <property type="match status" value="1"/>
</dbReference>
<protein>
    <submittedName>
        <fullName evidence="2">UDP-4-amino-4, 6-dideoxy-N-acetyl-beta-L-altrosamine N-acetyltransferase</fullName>
        <ecNumber evidence="2">2.3.1.202</ecNumber>
    </submittedName>
</protein>
<proteinExistence type="predicted"/>
<evidence type="ECO:0000259" key="1">
    <source>
        <dbReference type="PROSITE" id="PS51186"/>
    </source>
</evidence>
<keyword evidence="2" id="KW-0808">Transferase</keyword>
<reference evidence="2 3" key="2">
    <citation type="journal article" date="2024" name="Int. J. Syst. Evol. Microbiol.">
        <title>Promethearchaeum syntrophicum gen. nov., sp. nov., an anaerobic, obligately syntrophic archaeon, the first isolate of the lineage 'Asgard' archaea, and proposal of the new archaeal phylum Promethearchaeota phyl. nov. and kingdom Promethearchaeati regn. nov.</title>
        <authorList>
            <person name="Imachi H."/>
            <person name="Nobu M.K."/>
            <person name="Kato S."/>
            <person name="Takaki Y."/>
            <person name="Miyazaki M."/>
            <person name="Miyata M."/>
            <person name="Ogawara M."/>
            <person name="Saito Y."/>
            <person name="Sakai S."/>
            <person name="Tahara Y.O."/>
            <person name="Takano Y."/>
            <person name="Tasumi E."/>
            <person name="Uematsu K."/>
            <person name="Yoshimura T."/>
            <person name="Itoh T."/>
            <person name="Ohkuma M."/>
            <person name="Takai K."/>
        </authorList>
    </citation>
    <scope>NUCLEOTIDE SEQUENCE [LARGE SCALE GENOMIC DNA]</scope>
    <source>
        <strain evidence="2 3">MK-D1</strain>
    </source>
</reference>
<feature type="domain" description="N-acetyltransferase" evidence="1">
    <location>
        <begin position="3"/>
        <end position="160"/>
    </location>
</feature>
<evidence type="ECO:0000313" key="3">
    <source>
        <dbReference type="Proteomes" id="UP000321408"/>
    </source>
</evidence>
<name>A0A5B9DBJ2_9ARCH</name>
<dbReference type="AlphaFoldDB" id="A0A5B9DBJ2"/>
<reference evidence="2 3" key="1">
    <citation type="journal article" date="2020" name="Nature">
        <title>Isolation of an archaeon at the prokaryote-eukaryote interface.</title>
        <authorList>
            <person name="Imachi H."/>
            <person name="Nobu M.K."/>
            <person name="Nakahara N."/>
            <person name="Morono Y."/>
            <person name="Ogawara M."/>
            <person name="Takaki Y."/>
            <person name="Takano Y."/>
            <person name="Uematsu K."/>
            <person name="Ikuta T."/>
            <person name="Ito M."/>
            <person name="Matsui Y."/>
            <person name="Miyazaki M."/>
            <person name="Murata K."/>
            <person name="Saito Y."/>
            <person name="Sakai S."/>
            <person name="Song C."/>
            <person name="Tasumi E."/>
            <person name="Yamanaka Y."/>
            <person name="Yamaguchi T."/>
            <person name="Kamagata Y."/>
            <person name="Tamaki H."/>
            <person name="Takai K."/>
        </authorList>
    </citation>
    <scope>NUCLEOTIDE SEQUENCE [LARGE SCALE GENOMIC DNA]</scope>
    <source>
        <strain evidence="2 3">MK-D1</strain>
    </source>
</reference>
<dbReference type="GO" id="GO:0004145">
    <property type="term" value="F:diamine N-acetyltransferase activity"/>
    <property type="evidence" value="ECO:0007669"/>
    <property type="project" value="TreeGrafter"/>
</dbReference>
<dbReference type="InterPro" id="IPR020036">
    <property type="entry name" value="PseH"/>
</dbReference>
<evidence type="ECO:0000313" key="2">
    <source>
        <dbReference type="EMBL" id="QEE16026.1"/>
    </source>
</evidence>
<sequence length="182" mass="21765">MDLQFKRLNEKYLEKVRNWRNNSEISQYMYTNHEITKEEHLNWYHNYVQKGKIHFWIVILNGIPIGAINISNIDKVNKRCFWAYYLADSSVRGKGLGKIIELNVYKYVFEEMKMNKLCCEVLKSNDIVVKIHQKYGSVIEGVFKQHIFKNGHFQDIVCMAIIQSSWEEKKIFFNFPIIAFEK</sequence>
<dbReference type="Proteomes" id="UP000321408">
    <property type="component" value="Chromosome"/>
</dbReference>
<dbReference type="Pfam" id="PF13302">
    <property type="entry name" value="Acetyltransf_3"/>
    <property type="match status" value="1"/>
</dbReference>
<dbReference type="PANTHER" id="PTHR43415">
    <property type="entry name" value="SPERMIDINE N(1)-ACETYLTRANSFERASE"/>
    <property type="match status" value="1"/>
</dbReference>